<keyword evidence="2" id="KW-1185">Reference proteome</keyword>
<comment type="caution">
    <text evidence="1">The sequence shown here is derived from an EMBL/GenBank/DDBJ whole genome shotgun (WGS) entry which is preliminary data.</text>
</comment>
<organism evidence="1 2">
    <name type="scientific">Anaeromassilibacillus senegalensis</name>
    <dbReference type="NCBI Taxonomy" id="1673717"/>
    <lineage>
        <taxon>Bacteria</taxon>
        <taxon>Bacillati</taxon>
        <taxon>Bacillota</taxon>
        <taxon>Clostridia</taxon>
        <taxon>Eubacteriales</taxon>
        <taxon>Acutalibacteraceae</taxon>
        <taxon>Anaeromassilibacillus</taxon>
    </lineage>
</organism>
<protein>
    <recommendedName>
        <fullName evidence="3">Glycogen debranching protein</fullName>
    </recommendedName>
</protein>
<dbReference type="RefSeq" id="WP_235323547.1">
    <property type="nucleotide sequence ID" value="NZ_JAFBIT010000002.1"/>
</dbReference>
<proteinExistence type="predicted"/>
<dbReference type="InterPro" id="IPR012341">
    <property type="entry name" value="6hp_glycosidase-like_sf"/>
</dbReference>
<gene>
    <name evidence="1" type="ORF">JQM67_07770</name>
</gene>
<accession>A0ABS9CMW7</accession>
<dbReference type="EMBL" id="JAFBIT010000002">
    <property type="protein sequence ID" value="MCF2652496.1"/>
    <property type="molecule type" value="Genomic_DNA"/>
</dbReference>
<dbReference type="SUPFAM" id="SSF48208">
    <property type="entry name" value="Six-hairpin glycosidases"/>
    <property type="match status" value="1"/>
</dbReference>
<dbReference type="InterPro" id="IPR008928">
    <property type="entry name" value="6-hairpin_glycosidase_sf"/>
</dbReference>
<dbReference type="Proteomes" id="UP001299220">
    <property type="component" value="Unassembled WGS sequence"/>
</dbReference>
<name>A0ABS9CMW7_9FIRM</name>
<evidence type="ECO:0000313" key="2">
    <source>
        <dbReference type="Proteomes" id="UP001299220"/>
    </source>
</evidence>
<evidence type="ECO:0000313" key="1">
    <source>
        <dbReference type="EMBL" id="MCF2652496.1"/>
    </source>
</evidence>
<sequence>MLFSDGKTRWTAMAQELLEACKKTAFDGTVIFTPDGVGNYDALWVRDFGYMVEYCGDLMEPEEIRRCIEFILRGQRADGWMPDRVEESGEAVYAAGAKGFPVGLANLDNTPFLVFAVSAYFDRIGPQAAKPLFEAWCTRLDSGMACIPLDAEGLVYNDAANPHSPYGFTDTVCKTGRLFMESVLFWRACRQMERMYRTLTQESAAAARYGVWADRVERALPVLFDAQAGAFFAADGVCRQHDVWGMLYLLYVGLPLSPEIRTQVENWLSENRRRYIYKGQICQLLDGAPWEKLLIEVPAGEYQNGAYWATASGWALDFFRRSDPAFAEAMLSELAEDFEKDGICECINEGYRKLPQFVVSAVNVRGALQRA</sequence>
<reference evidence="1 2" key="1">
    <citation type="submission" date="2020-12" db="EMBL/GenBank/DDBJ databases">
        <title>Whole genome sequences of gut porcine anaerobes.</title>
        <authorList>
            <person name="Kubasova T."/>
            <person name="Jahodarova E."/>
            <person name="Rychlik I."/>
        </authorList>
    </citation>
    <scope>NUCLEOTIDE SEQUENCE [LARGE SCALE GENOMIC DNA]</scope>
    <source>
        <strain evidence="1 2">An867</strain>
    </source>
</reference>
<dbReference type="Gene3D" id="1.50.10.10">
    <property type="match status" value="1"/>
</dbReference>
<evidence type="ECO:0008006" key="3">
    <source>
        <dbReference type="Google" id="ProtNLM"/>
    </source>
</evidence>